<dbReference type="GO" id="GO:0000981">
    <property type="term" value="F:DNA-binding transcription factor activity, RNA polymerase II-specific"/>
    <property type="evidence" value="ECO:0007669"/>
    <property type="project" value="TreeGrafter"/>
</dbReference>
<evidence type="ECO:0000256" key="4">
    <source>
        <dbReference type="ARBA" id="ARBA00023242"/>
    </source>
</evidence>
<accession>A0A1S3Q0J2</accession>
<dbReference type="PROSITE" id="PS50888">
    <property type="entry name" value="BHLH"/>
    <property type="match status" value="1"/>
</dbReference>
<name>A0A1S3Q0J2_SALSA</name>
<dbReference type="PaxDb" id="8030-ENSSSAP00000038622"/>
<dbReference type="InterPro" id="IPR011598">
    <property type="entry name" value="bHLH_dom"/>
</dbReference>
<keyword evidence="7" id="KW-1185">Reference proteome</keyword>
<evidence type="ECO:0000256" key="3">
    <source>
        <dbReference type="ARBA" id="ARBA00023163"/>
    </source>
</evidence>
<dbReference type="PANTHER" id="PTHR23349:SF63">
    <property type="entry name" value="FER3-LIKE PROTEIN"/>
    <property type="match status" value="1"/>
</dbReference>
<dbReference type="InterPro" id="IPR050283">
    <property type="entry name" value="E-box_TF_Regulators"/>
</dbReference>
<dbReference type="Gene3D" id="4.10.280.10">
    <property type="entry name" value="Helix-loop-helix DNA-binding domain"/>
    <property type="match status" value="1"/>
</dbReference>
<dbReference type="CTD" id="222894"/>
<keyword evidence="1" id="KW-0805">Transcription regulation</keyword>
<dbReference type="KEGG" id="sasa:106588730"/>
<feature type="region of interest" description="Disordered" evidence="5">
    <location>
        <begin position="96"/>
        <end position="115"/>
    </location>
</feature>
<keyword evidence="4" id="KW-0539">Nucleus</keyword>
<dbReference type="SUPFAM" id="SSF47459">
    <property type="entry name" value="HLH, helix-loop-helix DNA-binding domain"/>
    <property type="match status" value="1"/>
</dbReference>
<reference evidence="8" key="1">
    <citation type="submission" date="2025-08" db="UniProtKB">
        <authorList>
            <consortium name="RefSeq"/>
        </authorList>
    </citation>
    <scope>IDENTIFICATION</scope>
</reference>
<dbReference type="Pfam" id="PF00010">
    <property type="entry name" value="HLH"/>
    <property type="match status" value="1"/>
</dbReference>
<protein>
    <submittedName>
        <fullName evidence="8">Fer3-like protein</fullName>
    </submittedName>
</protein>
<dbReference type="GO" id="GO:0032502">
    <property type="term" value="P:developmental process"/>
    <property type="evidence" value="ECO:0007669"/>
    <property type="project" value="TreeGrafter"/>
</dbReference>
<evidence type="ECO:0000259" key="6">
    <source>
        <dbReference type="PROSITE" id="PS50888"/>
    </source>
</evidence>
<evidence type="ECO:0000313" key="7">
    <source>
        <dbReference type="Proteomes" id="UP001652741"/>
    </source>
</evidence>
<dbReference type="GO" id="GO:0046983">
    <property type="term" value="F:protein dimerization activity"/>
    <property type="evidence" value="ECO:0007669"/>
    <property type="project" value="InterPro"/>
</dbReference>
<evidence type="ECO:0000256" key="2">
    <source>
        <dbReference type="ARBA" id="ARBA00023125"/>
    </source>
</evidence>
<dbReference type="AlphaFoldDB" id="A0A1S3Q0J2"/>
<keyword evidence="3" id="KW-0804">Transcription</keyword>
<feature type="domain" description="BHLH" evidence="6">
    <location>
        <begin position="120"/>
        <end position="172"/>
    </location>
</feature>
<evidence type="ECO:0000256" key="1">
    <source>
        <dbReference type="ARBA" id="ARBA00023015"/>
    </source>
</evidence>
<organism evidence="7 8">
    <name type="scientific">Salmo salar</name>
    <name type="common">Atlantic salmon</name>
    <dbReference type="NCBI Taxonomy" id="8030"/>
    <lineage>
        <taxon>Eukaryota</taxon>
        <taxon>Metazoa</taxon>
        <taxon>Chordata</taxon>
        <taxon>Craniata</taxon>
        <taxon>Vertebrata</taxon>
        <taxon>Euteleostomi</taxon>
        <taxon>Actinopterygii</taxon>
        <taxon>Neopterygii</taxon>
        <taxon>Teleostei</taxon>
        <taxon>Protacanthopterygii</taxon>
        <taxon>Salmoniformes</taxon>
        <taxon>Salmonidae</taxon>
        <taxon>Salmoninae</taxon>
        <taxon>Salmo</taxon>
    </lineage>
</organism>
<gene>
    <name evidence="8" type="primary">ferd3l</name>
</gene>
<evidence type="ECO:0000256" key="5">
    <source>
        <dbReference type="SAM" id="MobiDB-lite"/>
    </source>
</evidence>
<dbReference type="PANTHER" id="PTHR23349">
    <property type="entry name" value="BASIC HELIX-LOOP-HELIX TRANSCRIPTION FACTOR, TWIST"/>
    <property type="match status" value="1"/>
</dbReference>
<dbReference type="FunFam" id="4.10.280.10:FF:000035">
    <property type="entry name" value="Pancreas-specific transcription factor 1a"/>
    <property type="match status" value="1"/>
</dbReference>
<dbReference type="STRING" id="8030.ENSSSAP00000038622"/>
<proteinExistence type="predicted"/>
<dbReference type="CDD" id="cd11415">
    <property type="entry name" value="bHLH_TS_FERD3L_NATO3"/>
    <property type="match status" value="1"/>
</dbReference>
<evidence type="ECO:0000313" key="8">
    <source>
        <dbReference type="RefSeq" id="XP_014033483.1"/>
    </source>
</evidence>
<dbReference type="Proteomes" id="UP001652741">
    <property type="component" value="Chromosome ssa27"/>
</dbReference>
<sequence length="179" mass="20432">MERQGRLGDSALYDFVSDINLMEIHPKSTSGSKQLMDSFLPATGYRGRYYNLSYVNGSHRETGTSEGEQTGHGHPLHEMATGSTSAYTYYSPGSFSHTSHTHTSDTHTGRSKRRRVINVGQRQAANVRERKRMFSLNEAFDELRRKVPTFAYEKRLSRIETLRLAIIYISFMTDLLENT</sequence>
<keyword evidence="2" id="KW-0238">DNA-binding</keyword>
<dbReference type="GO" id="GO:0000977">
    <property type="term" value="F:RNA polymerase II transcription regulatory region sequence-specific DNA binding"/>
    <property type="evidence" value="ECO:0007669"/>
    <property type="project" value="TreeGrafter"/>
</dbReference>
<feature type="compositionally biased region" description="Basic and acidic residues" evidence="5">
    <location>
        <begin position="60"/>
        <end position="77"/>
    </location>
</feature>
<dbReference type="RefSeq" id="XP_014033483.1">
    <property type="nucleotide sequence ID" value="XM_014178008.2"/>
</dbReference>
<feature type="region of interest" description="Disordered" evidence="5">
    <location>
        <begin position="60"/>
        <end position="79"/>
    </location>
</feature>
<dbReference type="SMART" id="SM00353">
    <property type="entry name" value="HLH"/>
    <property type="match status" value="1"/>
</dbReference>
<dbReference type="InterPro" id="IPR036638">
    <property type="entry name" value="HLH_DNA-bd_sf"/>
</dbReference>
<dbReference type="OrthoDB" id="6125763at2759"/>